<dbReference type="AlphaFoldDB" id="U4UCD4"/>
<gene>
    <name evidence="1" type="ORF">D910_08064</name>
</gene>
<sequence length="71" mass="7750">MSNFGLSMLLPVVLRGLRKSYGRQTLHESALRLMGAMRNFISNKTLGPGGNLNPDKTLTQVETCSAKLPAF</sequence>
<evidence type="ECO:0000313" key="1">
    <source>
        <dbReference type="EMBL" id="ERL90717.1"/>
    </source>
</evidence>
<proteinExistence type="predicted"/>
<reference evidence="1 2" key="1">
    <citation type="journal article" date="2013" name="Genome Biol.">
        <title>Draft genome of the mountain pine beetle, Dendroctonus ponderosae Hopkins, a major forest pest.</title>
        <authorList>
            <person name="Keeling C.I."/>
            <person name="Yuen M.M."/>
            <person name="Liao N.Y."/>
            <person name="Docking T.R."/>
            <person name="Chan S.K."/>
            <person name="Taylor G.A."/>
            <person name="Palmquist D.L."/>
            <person name="Jackman S.D."/>
            <person name="Nguyen A."/>
            <person name="Li M."/>
            <person name="Henderson H."/>
            <person name="Janes J.K."/>
            <person name="Zhao Y."/>
            <person name="Pandoh P."/>
            <person name="Moore R."/>
            <person name="Sperling F.A."/>
            <person name="Huber D.P."/>
            <person name="Birol I."/>
            <person name="Jones S.J."/>
            <person name="Bohlmann J."/>
        </authorList>
    </citation>
    <scope>NUCLEOTIDE SEQUENCE</scope>
</reference>
<accession>U4UCD4</accession>
<evidence type="ECO:0000313" key="2">
    <source>
        <dbReference type="Proteomes" id="UP000030742"/>
    </source>
</evidence>
<dbReference type="EMBL" id="KB632256">
    <property type="protein sequence ID" value="ERL90717.1"/>
    <property type="molecule type" value="Genomic_DNA"/>
</dbReference>
<name>U4UCD4_DENPD</name>
<protein>
    <submittedName>
        <fullName evidence="1">Uncharacterized protein</fullName>
    </submittedName>
</protein>
<organism evidence="1 2">
    <name type="scientific">Dendroctonus ponderosae</name>
    <name type="common">Mountain pine beetle</name>
    <dbReference type="NCBI Taxonomy" id="77166"/>
    <lineage>
        <taxon>Eukaryota</taxon>
        <taxon>Metazoa</taxon>
        <taxon>Ecdysozoa</taxon>
        <taxon>Arthropoda</taxon>
        <taxon>Hexapoda</taxon>
        <taxon>Insecta</taxon>
        <taxon>Pterygota</taxon>
        <taxon>Neoptera</taxon>
        <taxon>Endopterygota</taxon>
        <taxon>Coleoptera</taxon>
        <taxon>Polyphaga</taxon>
        <taxon>Cucujiformia</taxon>
        <taxon>Curculionidae</taxon>
        <taxon>Scolytinae</taxon>
        <taxon>Dendroctonus</taxon>
    </lineage>
</organism>
<dbReference type="Proteomes" id="UP000030742">
    <property type="component" value="Unassembled WGS sequence"/>
</dbReference>